<dbReference type="InterPro" id="IPR020019">
    <property type="entry name" value="AcTrfase_PglD-like"/>
</dbReference>
<name>A0AAU7E6Z1_9BACT</name>
<reference evidence="5" key="1">
    <citation type="submission" date="2024-05" db="EMBL/GenBank/DDBJ databases">
        <title>Campylobacter coli isolated from environmental waters in Slovenia.</title>
        <authorList>
            <person name="Zautner A.E."/>
            <person name="Bunk B."/>
            <person name="Riedel T."/>
            <person name="Sproeer C."/>
        </authorList>
    </citation>
    <scope>NUCLEOTIDE SEQUENCE</scope>
    <source>
        <strain evidence="5">CCS1377</strain>
    </source>
</reference>
<dbReference type="InterPro" id="IPR011004">
    <property type="entry name" value="Trimer_LpxA-like_sf"/>
</dbReference>
<evidence type="ECO:0000256" key="2">
    <source>
        <dbReference type="PIRSR" id="PIRSR620019-1"/>
    </source>
</evidence>
<feature type="binding site" evidence="3">
    <location>
        <position position="68"/>
    </location>
    <ligand>
        <name>substrate</name>
    </ligand>
</feature>
<dbReference type="Pfam" id="PF17836">
    <property type="entry name" value="PglD_N"/>
    <property type="match status" value="1"/>
</dbReference>
<evidence type="ECO:0000256" key="3">
    <source>
        <dbReference type="PIRSR" id="PIRSR620019-2"/>
    </source>
</evidence>
<protein>
    <submittedName>
        <fullName evidence="5">Acetyltransferase</fullName>
    </submittedName>
</protein>
<evidence type="ECO:0000259" key="4">
    <source>
        <dbReference type="Pfam" id="PF17836"/>
    </source>
</evidence>
<evidence type="ECO:0000313" key="5">
    <source>
        <dbReference type="EMBL" id="XBJ29690.1"/>
    </source>
</evidence>
<dbReference type="SUPFAM" id="SSF51161">
    <property type="entry name" value="Trimeric LpxA-like enzymes"/>
    <property type="match status" value="1"/>
</dbReference>
<dbReference type="Gene3D" id="3.40.50.20">
    <property type="match status" value="1"/>
</dbReference>
<dbReference type="RefSeq" id="WP_348518864.1">
    <property type="nucleotide sequence ID" value="NZ_CP155620.1"/>
</dbReference>
<dbReference type="PANTHER" id="PTHR43300">
    <property type="entry name" value="ACETYLTRANSFERASE"/>
    <property type="match status" value="1"/>
</dbReference>
<gene>
    <name evidence="5" type="ORF">AAH949_02320</name>
</gene>
<dbReference type="AlphaFoldDB" id="A0AAU7E6Z1"/>
<comment type="similarity">
    <text evidence="1">Belongs to the transferase hexapeptide repeat family.</text>
</comment>
<evidence type="ECO:0000256" key="1">
    <source>
        <dbReference type="ARBA" id="ARBA00007274"/>
    </source>
</evidence>
<proteinExistence type="inferred from homology"/>
<dbReference type="EMBL" id="CP155620">
    <property type="protein sequence ID" value="XBJ29690.1"/>
    <property type="molecule type" value="Genomic_DNA"/>
</dbReference>
<dbReference type="InterPro" id="IPR041561">
    <property type="entry name" value="PglD_N"/>
</dbReference>
<sequence>MKEKIILIGAGGHANSCIDVIELENKFKIAGFVVNDATQKSFKYPILGCDDDLKNLFKHYKFAFIAIGQIKNAYKRMQIYEKLKSIGFKLPTIVSPLAYVSPYAFVDEASIIMHQALVNVNAKIGKACIINSKALIEHDSTVQDFCHISTAAVVNGECFVKKGSFLGSNTHLKHTQILEERSIFYNKLSIMGGGISIFTSFRRSA</sequence>
<feature type="active site" description="Proton acceptor" evidence="2">
    <location>
        <position position="138"/>
    </location>
</feature>
<dbReference type="CDD" id="cd03360">
    <property type="entry name" value="LbH_AT_putative"/>
    <property type="match status" value="1"/>
</dbReference>
<feature type="domain" description="PglD N-terminal" evidence="4">
    <location>
        <begin position="4"/>
        <end position="83"/>
    </location>
</feature>
<feature type="binding site" evidence="3">
    <location>
        <position position="147"/>
    </location>
    <ligand>
        <name>acetyl-CoA</name>
        <dbReference type="ChEBI" id="CHEBI:57288"/>
    </ligand>
</feature>
<feature type="site" description="Increases basicity of active site His" evidence="2">
    <location>
        <position position="139"/>
    </location>
</feature>
<dbReference type="InterPro" id="IPR050179">
    <property type="entry name" value="Trans_hexapeptide_repeat"/>
</dbReference>
<organism evidence="5">
    <name type="scientific">Campylobacter sp. CCS1377</name>
    <dbReference type="NCBI Taxonomy" id="3158229"/>
    <lineage>
        <taxon>Bacteria</taxon>
        <taxon>Pseudomonadati</taxon>
        <taxon>Campylobacterota</taxon>
        <taxon>Epsilonproteobacteria</taxon>
        <taxon>Campylobacterales</taxon>
        <taxon>Campylobacteraceae</taxon>
        <taxon>Campylobacter</taxon>
    </lineage>
</organism>
<dbReference type="Gene3D" id="2.160.10.10">
    <property type="entry name" value="Hexapeptide repeat proteins"/>
    <property type="match status" value="1"/>
</dbReference>
<dbReference type="PANTHER" id="PTHR43300:SF7">
    <property type="entry name" value="UDP-N-ACETYLBACILLOSAMINE N-ACETYLTRANSFERASE"/>
    <property type="match status" value="1"/>
</dbReference>
<accession>A0AAU7E6Z1</accession>